<evidence type="ECO:0000256" key="3">
    <source>
        <dbReference type="PROSITE-ProRule" id="PRU00023"/>
    </source>
</evidence>
<dbReference type="EMBL" id="CM016762">
    <property type="protein sequence ID" value="TMS35039.1"/>
    <property type="molecule type" value="Genomic_DNA"/>
</dbReference>
<comment type="caution">
    <text evidence="4">The sequence shown here is derived from an EMBL/GenBank/DDBJ whole genome shotgun (WGS) entry which is preliminary data.</text>
</comment>
<reference evidence="4 5" key="1">
    <citation type="journal article" date="2015" name="Genome Biol.">
        <title>Comparative genomics of Steinernema reveals deeply conserved gene regulatory networks.</title>
        <authorList>
            <person name="Dillman A.R."/>
            <person name="Macchietto M."/>
            <person name="Porter C.F."/>
            <person name="Rogers A."/>
            <person name="Williams B."/>
            <person name="Antoshechkin I."/>
            <person name="Lee M.M."/>
            <person name="Goodwin Z."/>
            <person name="Lu X."/>
            <person name="Lewis E.E."/>
            <person name="Goodrich-Blair H."/>
            <person name="Stock S.P."/>
            <person name="Adams B.J."/>
            <person name="Sternberg P.W."/>
            <person name="Mortazavi A."/>
        </authorList>
    </citation>
    <scope>NUCLEOTIDE SEQUENCE [LARGE SCALE GENOMIC DNA]</scope>
    <source>
        <strain evidence="4 5">ALL</strain>
    </source>
</reference>
<dbReference type="PANTHER" id="PTHR24198">
    <property type="entry name" value="ANKYRIN REPEAT AND PROTEIN KINASE DOMAIN-CONTAINING PROTEIN"/>
    <property type="match status" value="1"/>
</dbReference>
<dbReference type="InterPro" id="IPR036770">
    <property type="entry name" value="Ankyrin_rpt-contain_sf"/>
</dbReference>
<evidence type="ECO:0000256" key="1">
    <source>
        <dbReference type="ARBA" id="ARBA00022737"/>
    </source>
</evidence>
<dbReference type="AlphaFoldDB" id="A0A4U8URB2"/>
<evidence type="ECO:0000256" key="2">
    <source>
        <dbReference type="ARBA" id="ARBA00023043"/>
    </source>
</evidence>
<name>A0A4U8URB2_STECR</name>
<keyword evidence="1" id="KW-0677">Repeat</keyword>
<keyword evidence="2 3" id="KW-0040">ANK repeat</keyword>
<keyword evidence="5" id="KW-1185">Reference proteome</keyword>
<dbReference type="PANTHER" id="PTHR24198:SF165">
    <property type="entry name" value="ANKYRIN REPEAT-CONTAINING PROTEIN-RELATED"/>
    <property type="match status" value="1"/>
</dbReference>
<feature type="repeat" description="ANK" evidence="3">
    <location>
        <begin position="111"/>
        <end position="143"/>
    </location>
</feature>
<dbReference type="PROSITE" id="PS50297">
    <property type="entry name" value="ANK_REP_REGION"/>
    <property type="match status" value="2"/>
</dbReference>
<organism evidence="4 5">
    <name type="scientific">Steinernema carpocapsae</name>
    <name type="common">Entomopathogenic nematode</name>
    <dbReference type="NCBI Taxonomy" id="34508"/>
    <lineage>
        <taxon>Eukaryota</taxon>
        <taxon>Metazoa</taxon>
        <taxon>Ecdysozoa</taxon>
        <taxon>Nematoda</taxon>
        <taxon>Chromadorea</taxon>
        <taxon>Rhabditida</taxon>
        <taxon>Tylenchina</taxon>
        <taxon>Panagrolaimomorpha</taxon>
        <taxon>Strongyloidoidea</taxon>
        <taxon>Steinernematidae</taxon>
        <taxon>Steinernema</taxon>
    </lineage>
</organism>
<dbReference type="OrthoDB" id="539213at2759"/>
<feature type="repeat" description="ANK" evidence="3">
    <location>
        <begin position="144"/>
        <end position="176"/>
    </location>
</feature>
<dbReference type="Gene3D" id="1.25.40.20">
    <property type="entry name" value="Ankyrin repeat-containing domain"/>
    <property type="match status" value="1"/>
</dbReference>
<dbReference type="EMBL" id="AZBU02000001">
    <property type="protein sequence ID" value="TMS35039.1"/>
    <property type="molecule type" value="Genomic_DNA"/>
</dbReference>
<dbReference type="STRING" id="34508.A0A4U8URB2"/>
<reference evidence="4 5" key="2">
    <citation type="journal article" date="2019" name="G3 (Bethesda)">
        <title>Hybrid Assembly of the Genome of the Entomopathogenic Nematode Steinernema carpocapsae Identifies the X-Chromosome.</title>
        <authorList>
            <person name="Serra L."/>
            <person name="Macchietto M."/>
            <person name="Macias-Munoz A."/>
            <person name="McGill C.J."/>
            <person name="Rodriguez I.M."/>
            <person name="Rodriguez B."/>
            <person name="Murad R."/>
            <person name="Mortazavi A."/>
        </authorList>
    </citation>
    <scope>NUCLEOTIDE SEQUENCE [LARGE SCALE GENOMIC DNA]</scope>
    <source>
        <strain evidence="4 5">ALL</strain>
    </source>
</reference>
<dbReference type="Proteomes" id="UP000298663">
    <property type="component" value="Chromosome X"/>
</dbReference>
<protein>
    <submittedName>
        <fullName evidence="4">Uncharacterized protein</fullName>
    </submittedName>
</protein>
<dbReference type="PROSITE" id="PS50088">
    <property type="entry name" value="ANK_REPEAT"/>
    <property type="match status" value="2"/>
</dbReference>
<evidence type="ECO:0000313" key="5">
    <source>
        <dbReference type="Proteomes" id="UP000298663"/>
    </source>
</evidence>
<gene>
    <name evidence="4" type="ORF">L596_002519</name>
</gene>
<accession>A0A4U8URB2</accession>
<dbReference type="Pfam" id="PF12796">
    <property type="entry name" value="Ank_2"/>
    <property type="match status" value="1"/>
</dbReference>
<dbReference type="InterPro" id="IPR002110">
    <property type="entry name" value="Ankyrin_rpt"/>
</dbReference>
<dbReference type="SMART" id="SM00248">
    <property type="entry name" value="ANK"/>
    <property type="match status" value="4"/>
</dbReference>
<sequence length="354" mass="40864">MQRQSIVSFSTNSPEKIPRDAEIEPESEFLNKLDMMPAPRRFKDERYSIDELTAASVGGTHLFKRNWYPYLRTKNADRWTVLMYAACMGHVDLCCWLLRFDPMLLRERDTVGRSPLMLAAGCGHSLIVRHFLQYPAGVNIRDKAGHSSLHYAVANRQESVLDILLDLGGDPNLRDKKGFTPTLLACSLGNARMLEALILFGGDVFQKNCRLEDGMILAQENYYGSACMELIENYAFVHSKQYIVNDLEYLLRFFNLAHTANTFFQYGITMQTFLTLNSDYIYKMGFDSDTAAHLNMVIQYFTPYGVTPYMNDPQKEYTIFFRQHAMQVQHQINMYYAALKQKEAYLLQLAYILK</sequence>
<proteinExistence type="predicted"/>
<dbReference type="SUPFAM" id="SSF48403">
    <property type="entry name" value="Ankyrin repeat"/>
    <property type="match status" value="1"/>
</dbReference>
<evidence type="ECO:0000313" key="4">
    <source>
        <dbReference type="EMBL" id="TMS35039.1"/>
    </source>
</evidence>